<reference evidence="3 4" key="2">
    <citation type="submission" date="2019-09" db="EMBL/GenBank/DDBJ databases">
        <title>Complete Genome Sequence and Methylome Analysis of free living Spirochaetas.</title>
        <authorList>
            <person name="Leshcheva N."/>
            <person name="Mikheeva N."/>
        </authorList>
    </citation>
    <scope>NUCLEOTIDE SEQUENCE [LARGE SCALE GENOMIC DNA]</scope>
    <source>
        <strain evidence="3 4">P</strain>
    </source>
</reference>
<dbReference type="GO" id="GO:0006935">
    <property type="term" value="P:chemotaxis"/>
    <property type="evidence" value="ECO:0007669"/>
    <property type="project" value="UniProtKB-KW"/>
</dbReference>
<dbReference type="AlphaFoldDB" id="A0A5C1QJ64"/>
<proteinExistence type="predicted"/>
<dbReference type="EMBL" id="CP035807">
    <property type="protein sequence ID" value="QEN06212.1"/>
    <property type="molecule type" value="Genomic_DNA"/>
</dbReference>
<keyword evidence="1" id="KW-0145">Chemotaxis</keyword>
<keyword evidence="4" id="KW-1185">Reference proteome</keyword>
<dbReference type="KEGG" id="sper:EW093_16465"/>
<dbReference type="SUPFAM" id="SSF103039">
    <property type="entry name" value="CheC-like"/>
    <property type="match status" value="1"/>
</dbReference>
<dbReference type="Proteomes" id="UP000323824">
    <property type="component" value="Chromosome"/>
</dbReference>
<reference evidence="3 4" key="1">
    <citation type="submission" date="2019-02" db="EMBL/GenBank/DDBJ databases">
        <authorList>
            <person name="Fomenkov A."/>
            <person name="Dubinina G."/>
            <person name="Grabovich M."/>
            <person name="Vincze T."/>
            <person name="Roberts R.J."/>
        </authorList>
    </citation>
    <scope>NUCLEOTIDE SEQUENCE [LARGE SCALE GENOMIC DNA]</scope>
    <source>
        <strain evidence="3 4">P</strain>
    </source>
</reference>
<sequence>MSKISEEALECFKKSISEIMNESGFHNATISLEERDIESSILITIGFTGRLHGYLMLQTDFESATNFVNILADYIGMEIDSSSFGDFHKSTFCEITNQISGRSTIHLSSIGLDSNITPPSIIVGSSIYSSVSDYDVSQTYYINDAFGTFKIFICINIT</sequence>
<feature type="domain" description="Chemotaxis phosphatase CheX-like" evidence="2">
    <location>
        <begin position="43"/>
        <end position="129"/>
    </location>
</feature>
<evidence type="ECO:0000259" key="2">
    <source>
        <dbReference type="Pfam" id="PF13690"/>
    </source>
</evidence>
<dbReference type="InterPro" id="IPR028976">
    <property type="entry name" value="CheC-like_sf"/>
</dbReference>
<dbReference type="InterPro" id="IPR028051">
    <property type="entry name" value="CheX-like_dom"/>
</dbReference>
<gene>
    <name evidence="3" type="ORF">EW093_16465</name>
</gene>
<organism evidence="3 4">
    <name type="scientific">Thiospirochaeta perfilievii</name>
    <dbReference type="NCBI Taxonomy" id="252967"/>
    <lineage>
        <taxon>Bacteria</taxon>
        <taxon>Pseudomonadati</taxon>
        <taxon>Spirochaetota</taxon>
        <taxon>Spirochaetia</taxon>
        <taxon>Spirochaetales</taxon>
        <taxon>Spirochaetaceae</taxon>
        <taxon>Thiospirochaeta</taxon>
    </lineage>
</organism>
<dbReference type="RefSeq" id="WP_149569445.1">
    <property type="nucleotide sequence ID" value="NZ_CP035807.1"/>
</dbReference>
<evidence type="ECO:0000313" key="3">
    <source>
        <dbReference type="EMBL" id="QEN06212.1"/>
    </source>
</evidence>
<name>A0A5C1QJ64_9SPIO</name>
<dbReference type="Gene3D" id="3.40.1550.10">
    <property type="entry name" value="CheC-like"/>
    <property type="match status" value="1"/>
</dbReference>
<evidence type="ECO:0000313" key="4">
    <source>
        <dbReference type="Proteomes" id="UP000323824"/>
    </source>
</evidence>
<dbReference type="Pfam" id="PF13690">
    <property type="entry name" value="CheX"/>
    <property type="match status" value="1"/>
</dbReference>
<dbReference type="OrthoDB" id="369483at2"/>
<accession>A0A5C1QJ64</accession>
<protein>
    <submittedName>
        <fullName evidence="3">Chemotaxis protein CheX</fullName>
    </submittedName>
</protein>
<evidence type="ECO:0000256" key="1">
    <source>
        <dbReference type="ARBA" id="ARBA00022500"/>
    </source>
</evidence>